<name>A0A0F6WQJ7_9CORY</name>
<dbReference type="PATRIC" id="fig|92706.3.peg.1421"/>
<evidence type="ECO:0000259" key="2">
    <source>
        <dbReference type="Pfam" id="PF03235"/>
    </source>
</evidence>
<dbReference type="Proteomes" id="UP000034037">
    <property type="component" value="Chromosome"/>
</dbReference>
<feature type="domain" description="GmrSD restriction endonucleases N-terminal" evidence="2">
    <location>
        <begin position="10"/>
        <end position="253"/>
    </location>
</feature>
<dbReference type="PANTHER" id="PTHR37292:SF2">
    <property type="entry name" value="DUF262 DOMAIN-CONTAINING PROTEIN"/>
    <property type="match status" value="1"/>
</dbReference>
<reference evidence="3 4" key="1">
    <citation type="submission" date="2015-04" db="EMBL/GenBank/DDBJ databases">
        <title>Complete Genome Sequence of Brevibacterium flavum ATCC 15168.</title>
        <authorList>
            <person name="Ahn J."/>
            <person name="Park G."/>
            <person name="Jeon W."/>
            <person name="Jang Y."/>
            <person name="Jang M."/>
            <person name="Lee H."/>
            <person name="Lee H."/>
        </authorList>
    </citation>
    <scope>NUCLEOTIDE SEQUENCE [LARGE SCALE GENOMIC DNA]</scope>
    <source>
        <strain evidence="3 4">ATCC 15168</strain>
    </source>
</reference>
<keyword evidence="4" id="KW-1185">Reference proteome</keyword>
<proteinExistence type="predicted"/>
<sequence length="605" mass="67192">MGFSTPSYPLNDLFARIDRGDIQLPDFQRDYAWDVDRIRSLITTVLRGFPVGVLMALDTRGEEMRFRPRALSGAPDTGKDPGLLLLDGQQRLTTLYHCFSGDGYVNTVDFRSKKVTRKFYIDVAKAVESPVMSDEAIFSVDETGKIISHFGPVIDGGITDLETALAHGCLPVSVLLDQNGTDFLFDLADMAGEGAREHAKRFQSQIVKTLVSYDIPMIRLDRETAKGGIGSIFAQANSSGLQMDVFDLLTAVFAADESVETEFSLRDDWVRVERNLRQHSALDGIGSTEFLTAVALLVSARKGHASGYREDILNLTLAEYTPAADEMIKGFDEAAEFLRQRCILSLDQVPYTAQIVPLAVILTLLDAEEMATARSWDRLNQWFWSGVLGELYGSPAVIARSGRDTDQVAAWIREGAGETAVVPKTIRDTVFHESRLLSATQDTGVWKGIFALLMGRGARDWRTGQQFDRWTFDELGCNFHQIFPTKWCKERGIDPVLTESVLNRTPMGRRTEVVIGDTPPSRYLSRVQSKSLMGDEEFDQMLDTHLLSAEDLHSSNTTHFFASRRTNFIDMVEDAIGKAVIRDVNESDLTGGHDGPDAFGDAAEE</sequence>
<dbReference type="EMBL" id="CP011309">
    <property type="protein sequence ID" value="AKF27292.1"/>
    <property type="molecule type" value="Genomic_DNA"/>
</dbReference>
<dbReference type="PANTHER" id="PTHR37292">
    <property type="entry name" value="VNG6097C"/>
    <property type="match status" value="1"/>
</dbReference>
<gene>
    <name evidence="3" type="ORF">YH66_06845</name>
</gene>
<evidence type="ECO:0000256" key="1">
    <source>
        <dbReference type="SAM" id="MobiDB-lite"/>
    </source>
</evidence>
<organism evidence="3 4">
    <name type="scientific">[Brevibacterium] flavum</name>
    <dbReference type="NCBI Taxonomy" id="92706"/>
    <lineage>
        <taxon>Bacteria</taxon>
        <taxon>Bacillati</taxon>
        <taxon>Actinomycetota</taxon>
        <taxon>Actinomycetes</taxon>
        <taxon>Mycobacteriales</taxon>
        <taxon>Corynebacteriaceae</taxon>
        <taxon>Corynebacterium</taxon>
    </lineage>
</organism>
<dbReference type="HOGENOM" id="CLU_021082_0_0_11"/>
<accession>A0A0F6WQJ7</accession>
<feature type="region of interest" description="Disordered" evidence="1">
    <location>
        <begin position="586"/>
        <end position="605"/>
    </location>
</feature>
<dbReference type="InterPro" id="IPR004919">
    <property type="entry name" value="GmrSD_N"/>
</dbReference>
<evidence type="ECO:0000313" key="3">
    <source>
        <dbReference type="EMBL" id="AKF27292.1"/>
    </source>
</evidence>
<evidence type="ECO:0000313" key="4">
    <source>
        <dbReference type="Proteomes" id="UP000034037"/>
    </source>
</evidence>
<dbReference type="AlphaFoldDB" id="A0A0F6WQJ7"/>
<dbReference type="RefSeq" id="WP_003861446.1">
    <property type="nucleotide sequence ID" value="NZ_CP011309.1"/>
</dbReference>
<dbReference type="Pfam" id="PF03235">
    <property type="entry name" value="GmrSD_N"/>
    <property type="match status" value="1"/>
</dbReference>
<protein>
    <recommendedName>
        <fullName evidence="2">GmrSD restriction endonucleases N-terminal domain-containing protein</fullName>
    </recommendedName>
</protein>